<dbReference type="GeneID" id="79390344"/>
<dbReference type="EMBL" id="LR824641">
    <property type="protein sequence ID" value="CAD0335147.1"/>
    <property type="molecule type" value="Genomic_DNA"/>
</dbReference>
<dbReference type="KEGG" id="xeu:XSP_003041"/>
<gene>
    <name evidence="2" type="ORF">XSP_003041</name>
</gene>
<name>A0A8E4ETR0_9XANT</name>
<protein>
    <submittedName>
        <fullName evidence="2">Uncharacterized protein</fullName>
    </submittedName>
</protein>
<organism evidence="2 3">
    <name type="scientific">Xanthomonas euroxanthea</name>
    <dbReference type="NCBI Taxonomy" id="2259622"/>
    <lineage>
        <taxon>Bacteria</taxon>
        <taxon>Pseudomonadati</taxon>
        <taxon>Pseudomonadota</taxon>
        <taxon>Gammaproteobacteria</taxon>
        <taxon>Lysobacterales</taxon>
        <taxon>Lysobacteraceae</taxon>
        <taxon>Xanthomonas</taxon>
    </lineage>
</organism>
<evidence type="ECO:0000313" key="3">
    <source>
        <dbReference type="Proteomes" id="UP000515493"/>
    </source>
</evidence>
<accession>A0A8E4ETR0</accession>
<dbReference type="Proteomes" id="UP000515493">
    <property type="component" value="Chromosome"/>
</dbReference>
<evidence type="ECO:0000313" key="2">
    <source>
        <dbReference type="EMBL" id="CAD1794628.1"/>
    </source>
</evidence>
<reference evidence="2 3" key="1">
    <citation type="submission" date="2020-07" db="EMBL/GenBank/DDBJ databases">
        <authorList>
            <person name="Teixeira M."/>
        </authorList>
    </citation>
    <scope>NUCLEOTIDE SEQUENCE [LARGE SCALE GENOMIC DNA]</scope>
    <source>
        <strain evidence="2">1</strain>
        <strain evidence="1">Xanthomonas sp. CPBF 367</strain>
    </source>
</reference>
<sequence length="74" mass="8030">MSYDTHEMPASAARQIVHHFDPAANAFEWNRAASFNLTARGEGGPSTPVHPLTSAYRHLVAVIVGVDGPSEMQR</sequence>
<dbReference type="AlphaFoldDB" id="A0A8E4ETR0"/>
<dbReference type="RefSeq" id="WP_147421314.1">
    <property type="nucleotide sequence ID" value="NZ_LR861803.1"/>
</dbReference>
<evidence type="ECO:0000313" key="1">
    <source>
        <dbReference type="EMBL" id="CAD0335147.1"/>
    </source>
</evidence>
<proteinExistence type="predicted"/>
<dbReference type="EMBL" id="LR861803">
    <property type="protein sequence ID" value="CAD1794628.1"/>
    <property type="molecule type" value="Genomic_DNA"/>
</dbReference>